<sequence>MEDNQFPINGEHQTDDPQSTFAADMVQDLIGDTEMDSSTTPDLKDFNILGLLKVIEDAINAECYDIEILLGKIYFYCKGTKAEPFLVKLKEYFEQKYNPAQNISKLIKKFGSIFTSKEGEVKKPTTKLETVAVETPIIQPPEEIPMFQHAPPPILQHSYQDMEHVDIDASQSFHEFIDHLQNQNFPDFPRGGRGGHHRGHRGFFRGLGRGFHHGRGRGGFFPQFAEPHGYFPDQMNEVNSNSSESSHRASGRKKSKDRKSDREDYKEEQRKKIVVVSDHRGFIPGKPGSYVPVDITLENQSQKGVPKNTYICQVNKKNEVELEPLNLVDKIRSGHNKAVTLMVKLPTKPGEYRCSFKFCIKQNKEIGTRFDLCFLAHEGDE</sequence>
<evidence type="ECO:0000313" key="2">
    <source>
        <dbReference type="EMBL" id="CAI2371686.1"/>
    </source>
</evidence>
<dbReference type="Proteomes" id="UP001295684">
    <property type="component" value="Unassembled WGS sequence"/>
</dbReference>
<organism evidence="2 3">
    <name type="scientific">Euplotes crassus</name>
    <dbReference type="NCBI Taxonomy" id="5936"/>
    <lineage>
        <taxon>Eukaryota</taxon>
        <taxon>Sar</taxon>
        <taxon>Alveolata</taxon>
        <taxon>Ciliophora</taxon>
        <taxon>Intramacronucleata</taxon>
        <taxon>Spirotrichea</taxon>
        <taxon>Hypotrichia</taxon>
        <taxon>Euplotida</taxon>
        <taxon>Euplotidae</taxon>
        <taxon>Moneuplotes</taxon>
    </lineage>
</organism>
<accession>A0AAD1UPE5</accession>
<protein>
    <submittedName>
        <fullName evidence="2">Uncharacterized protein</fullName>
    </submittedName>
</protein>
<keyword evidence="3" id="KW-1185">Reference proteome</keyword>
<reference evidence="2" key="1">
    <citation type="submission" date="2023-07" db="EMBL/GenBank/DDBJ databases">
        <authorList>
            <consortium name="AG Swart"/>
            <person name="Singh M."/>
            <person name="Singh A."/>
            <person name="Seah K."/>
            <person name="Emmerich C."/>
        </authorList>
    </citation>
    <scope>NUCLEOTIDE SEQUENCE</scope>
    <source>
        <strain evidence="2">DP1</strain>
    </source>
</reference>
<proteinExistence type="predicted"/>
<feature type="region of interest" description="Disordered" evidence="1">
    <location>
        <begin position="225"/>
        <end position="270"/>
    </location>
</feature>
<name>A0AAD1UPE5_EUPCR</name>
<dbReference type="EMBL" id="CAMPGE010012932">
    <property type="protein sequence ID" value="CAI2371686.1"/>
    <property type="molecule type" value="Genomic_DNA"/>
</dbReference>
<evidence type="ECO:0000313" key="3">
    <source>
        <dbReference type="Proteomes" id="UP001295684"/>
    </source>
</evidence>
<dbReference type="AlphaFoldDB" id="A0AAD1UPE5"/>
<feature type="compositionally biased region" description="Basic and acidic residues" evidence="1">
    <location>
        <begin position="258"/>
        <end position="270"/>
    </location>
</feature>
<gene>
    <name evidence="2" type="ORF">ECRASSUSDP1_LOCUS13011</name>
</gene>
<evidence type="ECO:0000256" key="1">
    <source>
        <dbReference type="SAM" id="MobiDB-lite"/>
    </source>
</evidence>
<comment type="caution">
    <text evidence="2">The sequence shown here is derived from an EMBL/GenBank/DDBJ whole genome shotgun (WGS) entry which is preliminary data.</text>
</comment>